<protein>
    <submittedName>
        <fullName evidence="10">ABC transporter permease protein</fullName>
    </submittedName>
</protein>
<feature type="transmembrane region" description="Helical" evidence="7">
    <location>
        <begin position="296"/>
        <end position="320"/>
    </location>
</feature>
<comment type="subcellular location">
    <subcellularLocation>
        <location evidence="1">Cell membrane</location>
        <topology evidence="1">Multi-pass membrane protein</topology>
    </subcellularLocation>
</comment>
<evidence type="ECO:0000313" key="11">
    <source>
        <dbReference type="Proteomes" id="UP000018861"/>
    </source>
</evidence>
<keyword evidence="2" id="KW-1003">Cell membrane</keyword>
<feature type="transmembrane region" description="Helical" evidence="7">
    <location>
        <begin position="398"/>
        <end position="416"/>
    </location>
</feature>
<keyword evidence="3 7" id="KW-0812">Transmembrane</keyword>
<evidence type="ECO:0000256" key="6">
    <source>
        <dbReference type="ARBA" id="ARBA00038076"/>
    </source>
</evidence>
<evidence type="ECO:0000256" key="3">
    <source>
        <dbReference type="ARBA" id="ARBA00022692"/>
    </source>
</evidence>
<feature type="transmembrane region" description="Helical" evidence="7">
    <location>
        <begin position="340"/>
        <end position="364"/>
    </location>
</feature>
<name>W4P833_9BACE</name>
<feature type="domain" description="MacB-like periplasmic core" evidence="9">
    <location>
        <begin position="33"/>
        <end position="248"/>
    </location>
</feature>
<evidence type="ECO:0000256" key="1">
    <source>
        <dbReference type="ARBA" id="ARBA00004651"/>
    </source>
</evidence>
<dbReference type="PANTHER" id="PTHR30572:SF4">
    <property type="entry name" value="ABC TRANSPORTER PERMEASE YTRF"/>
    <property type="match status" value="1"/>
</dbReference>
<dbReference type="GO" id="GO:0005886">
    <property type="term" value="C:plasma membrane"/>
    <property type="evidence" value="ECO:0007669"/>
    <property type="project" value="UniProtKB-SubCell"/>
</dbReference>
<evidence type="ECO:0000259" key="8">
    <source>
        <dbReference type="Pfam" id="PF02687"/>
    </source>
</evidence>
<reference evidence="10 11" key="1">
    <citation type="journal article" date="2014" name="Genome Announc.">
        <title>Draft Genome Sequences of Three Strains of Bacteroides pyogenes Isolated from a Cat and Swine.</title>
        <authorList>
            <person name="Sakamoto M."/>
            <person name="Oshima K."/>
            <person name="Suda W."/>
            <person name="Kitamura K."/>
            <person name="Iida T."/>
            <person name="Hattori M."/>
            <person name="Ohkuma M."/>
        </authorList>
    </citation>
    <scope>NUCLEOTIDE SEQUENCE [LARGE SCALE GENOMIC DNA]</scope>
    <source>
        <strain evidence="10 11">JCM 6292</strain>
    </source>
</reference>
<gene>
    <name evidence="10" type="ORF">JCM6292_1570</name>
</gene>
<dbReference type="Pfam" id="PF12704">
    <property type="entry name" value="MacB_PCD"/>
    <property type="match status" value="1"/>
</dbReference>
<keyword evidence="5 7" id="KW-0472">Membrane</keyword>
<evidence type="ECO:0000256" key="5">
    <source>
        <dbReference type="ARBA" id="ARBA00023136"/>
    </source>
</evidence>
<feature type="transmembrane region" description="Helical" evidence="7">
    <location>
        <begin position="34"/>
        <end position="58"/>
    </location>
</feature>
<evidence type="ECO:0000256" key="4">
    <source>
        <dbReference type="ARBA" id="ARBA00022989"/>
    </source>
</evidence>
<comment type="similarity">
    <text evidence="6">Belongs to the ABC-4 integral membrane protein family.</text>
</comment>
<evidence type="ECO:0000256" key="2">
    <source>
        <dbReference type="ARBA" id="ARBA00022475"/>
    </source>
</evidence>
<dbReference type="AlphaFoldDB" id="W4P833"/>
<dbReference type="EMBL" id="BAIQ01000014">
    <property type="protein sequence ID" value="GAE15314.1"/>
    <property type="molecule type" value="Genomic_DNA"/>
</dbReference>
<keyword evidence="4 7" id="KW-1133">Transmembrane helix</keyword>
<organism evidence="10 11">
    <name type="scientific">Bacteroides pyogenes JCM 6292</name>
    <dbReference type="NCBI Taxonomy" id="1235809"/>
    <lineage>
        <taxon>Bacteria</taxon>
        <taxon>Pseudomonadati</taxon>
        <taxon>Bacteroidota</taxon>
        <taxon>Bacteroidia</taxon>
        <taxon>Bacteroidales</taxon>
        <taxon>Bacteroidaceae</taxon>
        <taxon>Bacteroides</taxon>
    </lineage>
</organism>
<dbReference type="InterPro" id="IPR003838">
    <property type="entry name" value="ABC3_permease_C"/>
</dbReference>
<dbReference type="InterPro" id="IPR050250">
    <property type="entry name" value="Macrolide_Exporter_MacB"/>
</dbReference>
<accession>W4P833</accession>
<evidence type="ECO:0000259" key="9">
    <source>
        <dbReference type="Pfam" id="PF12704"/>
    </source>
</evidence>
<dbReference type="InterPro" id="IPR025857">
    <property type="entry name" value="MacB_PCD"/>
</dbReference>
<dbReference type="GO" id="GO:0022857">
    <property type="term" value="F:transmembrane transporter activity"/>
    <property type="evidence" value="ECO:0007669"/>
    <property type="project" value="TreeGrafter"/>
</dbReference>
<feature type="domain" description="ABC3 transporter permease C-terminal" evidence="8">
    <location>
        <begin position="299"/>
        <end position="425"/>
    </location>
</feature>
<proteinExistence type="inferred from homology"/>
<sequence length="433" mass="48390">MRVSLKTENHRKIEMIDLWQEIFSTIRRNKLRTFLTGFAVAWGIFMLIVLLGAGNGLIHAFEESSSERAMNSIKIYPGTTTKSYDGLKEGRFIRLDNKDLNATSEHFPDHVIKAGGIVWQGSVNLSFGSEYVSLDFGGVFPNYTEVEAVKIIEGRFINEVDIKERRKVAVIHKKTAEILFGKARVEPVGQTVNAGSVTYRIVGIYDDKGDSGDRDAYIPFTTLQTIYNKGDKLSNIVMTTKGLESVEQNEAFETRYRKVIAANHRFDPADKSALWIWNRFTQYLQQQKGMGILRTAIWVIGIFTLLSGIVGVSNIMLITVKERSREFGIRKALGAKPFSILRLIIVESVTITTIFGYVGMVAGIGATEWMNNVFGKQTMDTGMWTTTVFLDPTVDLRIAVQATLTLIIAGTLAGLFPARKAARIRPIEALRAD</sequence>
<evidence type="ECO:0000313" key="10">
    <source>
        <dbReference type="EMBL" id="GAE15314.1"/>
    </source>
</evidence>
<dbReference type="Proteomes" id="UP000018861">
    <property type="component" value="Unassembled WGS sequence"/>
</dbReference>
<comment type="caution">
    <text evidence="10">The sequence shown here is derived from an EMBL/GenBank/DDBJ whole genome shotgun (WGS) entry which is preliminary data.</text>
</comment>
<dbReference type="PANTHER" id="PTHR30572">
    <property type="entry name" value="MEMBRANE COMPONENT OF TRANSPORTER-RELATED"/>
    <property type="match status" value="1"/>
</dbReference>
<dbReference type="Pfam" id="PF02687">
    <property type="entry name" value="FtsX"/>
    <property type="match status" value="1"/>
</dbReference>
<evidence type="ECO:0000256" key="7">
    <source>
        <dbReference type="SAM" id="Phobius"/>
    </source>
</evidence>